<organism evidence="2 5">
    <name type="scientific">Natrarchaeobaculum sulfurireducens</name>
    <dbReference type="NCBI Taxonomy" id="2044521"/>
    <lineage>
        <taxon>Archaea</taxon>
        <taxon>Methanobacteriati</taxon>
        <taxon>Methanobacteriota</taxon>
        <taxon>Stenosarchaea group</taxon>
        <taxon>Halobacteria</taxon>
        <taxon>Halobacteriales</taxon>
        <taxon>Natrialbaceae</taxon>
        <taxon>Natrarchaeobaculum</taxon>
    </lineage>
</organism>
<dbReference type="KEGG" id="nan:AArc1_1186"/>
<accession>A0A346PSN6</accession>
<dbReference type="InterPro" id="IPR058370">
    <property type="entry name" value="DUF8057"/>
</dbReference>
<reference evidence="5" key="1">
    <citation type="submission" date="2017-10" db="EMBL/GenBank/DDBJ databases">
        <title>Phenotypic and genomic properties of facultatively anaerobic sulfur-reducing natronoarchaea from hypersaline soda lakes.</title>
        <authorList>
            <person name="Sorokin D.Y."/>
            <person name="Kublanov I.V."/>
            <person name="Roman P."/>
            <person name="Sinninghe Damste J.S."/>
            <person name="Golyshin P.N."/>
            <person name="Rojo D."/>
            <person name="Ciordia S."/>
            <person name="Mena Md.C."/>
            <person name="Ferrer M."/>
            <person name="Messina E."/>
            <person name="Smedile F."/>
            <person name="La Spada G."/>
            <person name="La Cono V."/>
            <person name="Yakimov M.M."/>
        </authorList>
    </citation>
    <scope>NUCLEOTIDE SEQUENCE [LARGE SCALE GENOMIC DNA]</scope>
    <source>
        <strain evidence="5">AArc1</strain>
    </source>
</reference>
<dbReference type="EMBL" id="CP024047">
    <property type="protein sequence ID" value="AXR77526.1"/>
    <property type="molecule type" value="Genomic_DNA"/>
</dbReference>
<gene>
    <name evidence="2" type="ORF">AArc1_1186</name>
    <name evidence="3" type="ORF">AArcMg_2540</name>
</gene>
<sequence>MYGESFGTDWATIDDRDEVVLRAYALGVAVRLGEEWPDELERLAAQVQTAYDRSFVQLAYRKGRDEAAAASVDDDRQIWEELVEEKTTITPLERDDDRDRRGSDATSLPDALGMVDIDSLPPDSTQRVRRPSFLDRESDSRPSSRDQDRTVFGRPVSDVQRDDVSRGNGPDDGDSPDMSTAAGEDESGSNASESEESDRPGDDHSVDDESADEA</sequence>
<feature type="compositionally biased region" description="Acidic residues" evidence="1">
    <location>
        <begin position="205"/>
        <end position="214"/>
    </location>
</feature>
<protein>
    <submittedName>
        <fullName evidence="2">Uncharacterized protein</fullName>
    </submittedName>
</protein>
<dbReference type="Pfam" id="PF26244">
    <property type="entry name" value="DUF8057"/>
    <property type="match status" value="1"/>
</dbReference>
<dbReference type="Proteomes" id="UP000258613">
    <property type="component" value="Chromosome"/>
</dbReference>
<evidence type="ECO:0000313" key="2">
    <source>
        <dbReference type="EMBL" id="AXR77526.1"/>
    </source>
</evidence>
<evidence type="ECO:0000313" key="5">
    <source>
        <dbReference type="Proteomes" id="UP000258707"/>
    </source>
</evidence>
<dbReference type="KEGG" id="nag:AArcMg_2540"/>
<feature type="compositionally biased region" description="Basic and acidic residues" evidence="1">
    <location>
        <begin position="132"/>
        <end position="151"/>
    </location>
</feature>
<feature type="region of interest" description="Disordered" evidence="1">
    <location>
        <begin position="90"/>
        <end position="214"/>
    </location>
</feature>
<dbReference type="RefSeq" id="WP_186336660.1">
    <property type="nucleotide sequence ID" value="NZ_CP024047.1"/>
</dbReference>
<keyword evidence="4" id="KW-1185">Reference proteome</keyword>
<dbReference type="AlphaFoldDB" id="A0A346PDD1"/>
<name>A0A346PDD1_9EURY</name>
<reference evidence="2" key="3">
    <citation type="journal article" date="2019" name="Int. J. Syst. Evol. Microbiol.">
        <title>Natronolimnobius sulfurireducens sp. nov. and Halalkaliarchaeum desulfuricum gen. nov., sp. nov., the first sulfur-respiring alkaliphilic haloarchaea from hypersaline alkaline lakes.</title>
        <authorList>
            <person name="Sorokin D.Y."/>
            <person name="Yakimov M."/>
            <person name="Messina E."/>
            <person name="Merkel A.Y."/>
            <person name="Bale N.J."/>
            <person name="Sinninghe Damste J.S."/>
        </authorList>
    </citation>
    <scope>NUCLEOTIDE SEQUENCE</scope>
    <source>
        <strain evidence="3">AArc-Mg</strain>
        <strain evidence="2">AArc1</strain>
    </source>
</reference>
<dbReference type="OrthoDB" id="252552at2157"/>
<proteinExistence type="predicted"/>
<accession>A0A346PDD1</accession>
<dbReference type="EMBL" id="CP027033">
    <property type="protein sequence ID" value="AXR82531.1"/>
    <property type="molecule type" value="Genomic_DNA"/>
</dbReference>
<evidence type="ECO:0000256" key="1">
    <source>
        <dbReference type="SAM" id="MobiDB-lite"/>
    </source>
</evidence>
<dbReference type="Proteomes" id="UP000258707">
    <property type="component" value="Chromosome"/>
</dbReference>
<reference evidence="4" key="2">
    <citation type="submission" date="2018-02" db="EMBL/GenBank/DDBJ databases">
        <title>Phenotypic and genomic properties of facultatively anaerobic sulfur-reducing natronoarchaea from hypersaline soda lakes.</title>
        <authorList>
            <person name="Sorokin D.Y."/>
            <person name="Kublanov I.V."/>
            <person name="Roman P."/>
            <person name="Sinninghe Damste J.S."/>
            <person name="Golyshin P.N."/>
            <person name="Rojo D."/>
            <person name="Ciordia S."/>
            <person name="Mena M.D.C."/>
            <person name="Ferrer M."/>
            <person name="Messina E."/>
            <person name="Smedile F."/>
            <person name="La Spada G."/>
            <person name="La Cono V."/>
            <person name="Yakimov M.M."/>
        </authorList>
    </citation>
    <scope>NUCLEOTIDE SEQUENCE [LARGE SCALE GENOMIC DNA]</scope>
    <source>
        <strain evidence="4">AArc-Mg</strain>
    </source>
</reference>
<dbReference type="GeneID" id="58747250"/>
<evidence type="ECO:0000313" key="4">
    <source>
        <dbReference type="Proteomes" id="UP000258613"/>
    </source>
</evidence>
<evidence type="ECO:0000313" key="3">
    <source>
        <dbReference type="EMBL" id="AXR82531.1"/>
    </source>
</evidence>
<feature type="compositionally biased region" description="Basic and acidic residues" evidence="1">
    <location>
        <begin position="90"/>
        <end position="103"/>
    </location>
</feature>